<dbReference type="STRING" id="77044.A0A1W2TIA1"/>
<name>A0A1W2TIA1_ROSNE</name>
<evidence type="ECO:0000256" key="2">
    <source>
        <dbReference type="ARBA" id="ARBA00022737"/>
    </source>
</evidence>
<dbReference type="InterPro" id="IPR036770">
    <property type="entry name" value="Ankyrin_rpt-contain_sf"/>
</dbReference>
<dbReference type="InterPro" id="IPR051573">
    <property type="entry name" value="Ankyrin-SOCS_box_domain"/>
</dbReference>
<dbReference type="SUPFAM" id="SSF48403">
    <property type="entry name" value="Ankyrin repeat"/>
    <property type="match status" value="1"/>
</dbReference>
<keyword evidence="5" id="KW-1185">Reference proteome</keyword>
<accession>A0A1W2TIA1</accession>
<evidence type="ECO:0000313" key="4">
    <source>
        <dbReference type="EMBL" id="GAP87879.2"/>
    </source>
</evidence>
<dbReference type="Gene3D" id="1.25.40.20">
    <property type="entry name" value="Ankyrin repeat-containing domain"/>
    <property type="match status" value="2"/>
</dbReference>
<evidence type="ECO:0000313" key="5">
    <source>
        <dbReference type="Proteomes" id="UP000054516"/>
    </source>
</evidence>
<reference evidence="4" key="1">
    <citation type="submission" date="2016-03" db="EMBL/GenBank/DDBJ databases">
        <title>Draft genome sequence of Rosellinia necatrix.</title>
        <authorList>
            <person name="Kanematsu S."/>
        </authorList>
    </citation>
    <scope>NUCLEOTIDE SEQUENCE [LARGE SCALE GENOMIC DNA]</scope>
    <source>
        <strain evidence="4">W97</strain>
    </source>
</reference>
<proteinExistence type="inferred from homology"/>
<keyword evidence="3" id="KW-0040">ANK repeat</keyword>
<dbReference type="OrthoDB" id="194358at2759"/>
<dbReference type="GO" id="GO:0045732">
    <property type="term" value="P:positive regulation of protein catabolic process"/>
    <property type="evidence" value="ECO:0007669"/>
    <property type="project" value="TreeGrafter"/>
</dbReference>
<protein>
    <submittedName>
        <fullName evidence="4">Putative ankyrin repeat protein</fullName>
    </submittedName>
</protein>
<evidence type="ECO:0000256" key="3">
    <source>
        <dbReference type="ARBA" id="ARBA00023043"/>
    </source>
</evidence>
<dbReference type="GO" id="GO:0016567">
    <property type="term" value="P:protein ubiquitination"/>
    <property type="evidence" value="ECO:0007669"/>
    <property type="project" value="TreeGrafter"/>
</dbReference>
<organism evidence="4">
    <name type="scientific">Rosellinia necatrix</name>
    <name type="common">White root-rot fungus</name>
    <dbReference type="NCBI Taxonomy" id="77044"/>
    <lineage>
        <taxon>Eukaryota</taxon>
        <taxon>Fungi</taxon>
        <taxon>Dikarya</taxon>
        <taxon>Ascomycota</taxon>
        <taxon>Pezizomycotina</taxon>
        <taxon>Sordariomycetes</taxon>
        <taxon>Xylariomycetidae</taxon>
        <taxon>Xylariales</taxon>
        <taxon>Xylariaceae</taxon>
        <taxon>Rosellinia</taxon>
    </lineage>
</organism>
<dbReference type="EMBL" id="DF977461">
    <property type="protein sequence ID" value="GAP87879.2"/>
    <property type="molecule type" value="Genomic_DNA"/>
</dbReference>
<sequence>MAGSQQNNDTGTLAPFRAGDQLELPVPGVAYYPDHPLMQQLSRACADDDLERFRDLLAGWQRAADHPLPRGPPGYPMATLEPCLYHAVRLDRPAFAAHLLNNGVRMCRLVGWEAVAHRCSTAMWDVILESGRFDLNAPFGAAEPPPLAFVLHDEALVRWFLAHGADPNAESARGLTPFLRAVGQAPLSVVRLLREAGGSPAMAAAFVCQPSTYAPSSSSSSSGDSVRGLEVLRYVLDMGADPDAPKWAHNHEGRCSELEWGSPLNAALAGRRADLAAELLRRGARTDVPTFNIASRGETALELAARRAPDLLPLVEECRARERGRRAAGGE</sequence>
<comment type="similarity">
    <text evidence="1">Belongs to the ankyrin SOCS box (ASB) family.</text>
</comment>
<dbReference type="PANTHER" id="PTHR24136">
    <property type="entry name" value="SOWAH (DROSOPHILA) HOMOLOG"/>
    <property type="match status" value="1"/>
</dbReference>
<dbReference type="Proteomes" id="UP000054516">
    <property type="component" value="Unassembled WGS sequence"/>
</dbReference>
<evidence type="ECO:0000256" key="1">
    <source>
        <dbReference type="ARBA" id="ARBA00005949"/>
    </source>
</evidence>
<keyword evidence="2" id="KW-0677">Repeat</keyword>
<gene>
    <name evidence="4" type="ORF">SAMD00023353_1601290</name>
</gene>
<dbReference type="PANTHER" id="PTHR24136:SF15">
    <property type="entry name" value="ANK_REP_REGION DOMAIN-CONTAINING PROTEIN"/>
    <property type="match status" value="1"/>
</dbReference>
<dbReference type="AlphaFoldDB" id="A0A1W2TIA1"/>